<dbReference type="Gene3D" id="1.10.10.970">
    <property type="entry name" value="RNA 2'-phosphotransferase, Tpt1/KptA family, N-terminal domain"/>
    <property type="match status" value="1"/>
</dbReference>
<protein>
    <recommendedName>
        <fullName evidence="5">Probable RNA 2'-phosphotransferase</fullName>
        <ecNumber evidence="5">2.7.1.-</ecNumber>
    </recommendedName>
</protein>
<keyword evidence="3 5" id="KW-0520">NAD</keyword>
<dbReference type="Pfam" id="PF01885">
    <property type="entry name" value="PTS_2-RNA"/>
    <property type="match status" value="1"/>
</dbReference>
<dbReference type="EC" id="2.7.1.-" evidence="5"/>
<dbReference type="InterPro" id="IPR002745">
    <property type="entry name" value="Ptrans_KptA/Tpt1"/>
</dbReference>
<dbReference type="InterPro" id="IPR042081">
    <property type="entry name" value="RNA_2'-PTrans_C"/>
</dbReference>
<evidence type="ECO:0000256" key="2">
    <source>
        <dbReference type="ARBA" id="ARBA00022679"/>
    </source>
</evidence>
<dbReference type="InterPro" id="IPR042080">
    <property type="entry name" value="RNA_2'-PTrans_N"/>
</dbReference>
<dbReference type="PANTHER" id="PTHR12684">
    <property type="entry name" value="PUTATIVE PHOSPHOTRANSFERASE"/>
    <property type="match status" value="1"/>
</dbReference>
<comment type="function">
    <text evidence="4 5">Removes the 2'-phosphate from RNA via an intermediate in which the phosphate is ADP-ribosylated by NAD followed by a presumed transesterification to release the RNA and generate ADP-ribose 1''-2''-cyclic phosphate (APPR&gt;P). May function as an ADP-ribosylase.</text>
</comment>
<reference evidence="6 7" key="1">
    <citation type="journal article" date="2016" name="Sci. Rep.">
        <title>Metabolic traits of an uncultured archaeal lineage -MSBL1- from brine pools of the Red Sea.</title>
        <authorList>
            <person name="Mwirichia R."/>
            <person name="Alam I."/>
            <person name="Rashid M."/>
            <person name="Vinu M."/>
            <person name="Ba-Alawi W."/>
            <person name="Anthony Kamau A."/>
            <person name="Kamanda Ngugi D."/>
            <person name="Goker M."/>
            <person name="Klenk H.P."/>
            <person name="Bajic V."/>
            <person name="Stingl U."/>
        </authorList>
    </citation>
    <scope>NUCLEOTIDE SEQUENCE [LARGE SCALE GENOMIC DNA]</scope>
    <source>
        <strain evidence="6">SCGC-AAA261O19</strain>
    </source>
</reference>
<dbReference type="PANTHER" id="PTHR12684:SF2">
    <property type="entry name" value="TRNA 2'-PHOSPHOTRANSFERASE 1"/>
    <property type="match status" value="1"/>
</dbReference>
<keyword evidence="2 5" id="KW-0808">Transferase</keyword>
<evidence type="ECO:0000256" key="1">
    <source>
        <dbReference type="ARBA" id="ARBA00009836"/>
    </source>
</evidence>
<dbReference type="SUPFAM" id="SSF56399">
    <property type="entry name" value="ADP-ribosylation"/>
    <property type="match status" value="1"/>
</dbReference>
<evidence type="ECO:0000256" key="4">
    <source>
        <dbReference type="ARBA" id="ARBA00025212"/>
    </source>
</evidence>
<proteinExistence type="inferred from homology"/>
<dbReference type="InterPro" id="IPR022928">
    <property type="entry name" value="RNA_2'-PTrans_KptA"/>
</dbReference>
<dbReference type="GO" id="GO:0000215">
    <property type="term" value="F:tRNA 2'-phosphotransferase activity"/>
    <property type="evidence" value="ECO:0007669"/>
    <property type="project" value="TreeGrafter"/>
</dbReference>
<gene>
    <name evidence="5" type="primary">kptA</name>
    <name evidence="6" type="ORF">AKJ48_00885</name>
</gene>
<dbReference type="Gene3D" id="3.20.170.30">
    <property type="match status" value="1"/>
</dbReference>
<sequence>MVRNQTKISKYLAYLLRHNPSGMKISREGFVSLEELLGKLRKRWPNLSEKDLQRLVKEDSKGRYEIKGREIRARYGHSIDVNPTLPEAKVDKLYHGTTYEASQKILEEGLKSKGRQKIHLSASIEDAVEVGKRRTSNPVVLAVNVKGACRAGIRVENASDKVFVAHRIPSRFISKSSK</sequence>
<dbReference type="GO" id="GO:0006388">
    <property type="term" value="P:tRNA splicing, via endonucleolytic cleavage and ligation"/>
    <property type="evidence" value="ECO:0007669"/>
    <property type="project" value="UniProtKB-UniRule"/>
</dbReference>
<dbReference type="EMBL" id="LHYB01000006">
    <property type="protein sequence ID" value="KXB04919.1"/>
    <property type="molecule type" value="Genomic_DNA"/>
</dbReference>
<dbReference type="AlphaFoldDB" id="A0A133VEQ2"/>
<accession>A0A133VEQ2</accession>
<comment type="similarity">
    <text evidence="1 5">Belongs to the KptA/TPT1 family.</text>
</comment>
<name>A0A133VEQ2_9EURY</name>
<keyword evidence="7" id="KW-1185">Reference proteome</keyword>
<evidence type="ECO:0000313" key="7">
    <source>
        <dbReference type="Proteomes" id="UP000070076"/>
    </source>
</evidence>
<dbReference type="Proteomes" id="UP000070076">
    <property type="component" value="Unassembled WGS sequence"/>
</dbReference>
<evidence type="ECO:0000256" key="5">
    <source>
        <dbReference type="HAMAP-Rule" id="MF_00299"/>
    </source>
</evidence>
<organism evidence="6 7">
    <name type="scientific">candidate division MSBL1 archaeon SCGC-AAA261O19</name>
    <dbReference type="NCBI Taxonomy" id="1698277"/>
    <lineage>
        <taxon>Archaea</taxon>
        <taxon>Methanobacteriati</taxon>
        <taxon>Methanobacteriota</taxon>
        <taxon>candidate division MSBL1</taxon>
    </lineage>
</organism>
<dbReference type="GO" id="GO:0003950">
    <property type="term" value="F:NAD+ poly-ADP-ribosyltransferase activity"/>
    <property type="evidence" value="ECO:0007669"/>
    <property type="project" value="InterPro"/>
</dbReference>
<comment type="caution">
    <text evidence="6">The sequence shown here is derived from an EMBL/GenBank/DDBJ whole genome shotgun (WGS) entry which is preliminary data.</text>
</comment>
<evidence type="ECO:0000256" key="3">
    <source>
        <dbReference type="ARBA" id="ARBA00023027"/>
    </source>
</evidence>
<dbReference type="HAMAP" id="MF_00299">
    <property type="entry name" value="KptA"/>
    <property type="match status" value="1"/>
</dbReference>
<evidence type="ECO:0000313" key="6">
    <source>
        <dbReference type="EMBL" id="KXB04919.1"/>
    </source>
</evidence>
<dbReference type="PATRIC" id="fig|1698277.3.peg.626"/>